<gene>
    <name evidence="1" type="ORF">BpHYR1_046941</name>
</gene>
<evidence type="ECO:0000313" key="2">
    <source>
        <dbReference type="Proteomes" id="UP000276133"/>
    </source>
</evidence>
<accession>A0A3M7RGH9</accession>
<protein>
    <submittedName>
        <fullName evidence="1">Uncharacterized protein</fullName>
    </submittedName>
</protein>
<dbReference type="EMBL" id="REGN01003428">
    <property type="protein sequence ID" value="RNA22569.1"/>
    <property type="molecule type" value="Genomic_DNA"/>
</dbReference>
<keyword evidence="2" id="KW-1185">Reference proteome</keyword>
<comment type="caution">
    <text evidence="1">The sequence shown here is derived from an EMBL/GenBank/DDBJ whole genome shotgun (WGS) entry which is preliminary data.</text>
</comment>
<organism evidence="1 2">
    <name type="scientific">Brachionus plicatilis</name>
    <name type="common">Marine rotifer</name>
    <name type="synonym">Brachionus muelleri</name>
    <dbReference type="NCBI Taxonomy" id="10195"/>
    <lineage>
        <taxon>Eukaryota</taxon>
        <taxon>Metazoa</taxon>
        <taxon>Spiralia</taxon>
        <taxon>Gnathifera</taxon>
        <taxon>Rotifera</taxon>
        <taxon>Eurotatoria</taxon>
        <taxon>Monogononta</taxon>
        <taxon>Pseudotrocha</taxon>
        <taxon>Ploima</taxon>
        <taxon>Brachionidae</taxon>
        <taxon>Brachionus</taxon>
    </lineage>
</organism>
<sequence length="130" mass="15286">MQINPAIISFGLKDVLKRGTFRYLVKIEDVYFFGTPRKGILIRAIKFSFQLFDINTNHFNFGVVKLVTTFNCVNDKIEYSQSIECFIELKQNLNFFEIFHYKLILALLLENDLEIYNSNNPKDIINVNCF</sequence>
<dbReference type="Proteomes" id="UP000276133">
    <property type="component" value="Unassembled WGS sequence"/>
</dbReference>
<proteinExistence type="predicted"/>
<dbReference type="AlphaFoldDB" id="A0A3M7RGH9"/>
<evidence type="ECO:0000313" key="1">
    <source>
        <dbReference type="EMBL" id="RNA22569.1"/>
    </source>
</evidence>
<reference evidence="1 2" key="1">
    <citation type="journal article" date="2018" name="Sci. Rep.">
        <title>Genomic signatures of local adaptation to the degree of environmental predictability in rotifers.</title>
        <authorList>
            <person name="Franch-Gras L."/>
            <person name="Hahn C."/>
            <person name="Garcia-Roger E.M."/>
            <person name="Carmona M.J."/>
            <person name="Serra M."/>
            <person name="Gomez A."/>
        </authorList>
    </citation>
    <scope>NUCLEOTIDE SEQUENCE [LARGE SCALE GENOMIC DNA]</scope>
    <source>
        <strain evidence="1">HYR1</strain>
    </source>
</reference>
<name>A0A3M7RGH9_BRAPC</name>